<dbReference type="InterPro" id="IPR051677">
    <property type="entry name" value="AfsR-DnrI-RedD_regulator"/>
</dbReference>
<organism evidence="4 5">
    <name type="scientific">Cryptosporangium aurantiacum</name>
    <dbReference type="NCBI Taxonomy" id="134849"/>
    <lineage>
        <taxon>Bacteria</taxon>
        <taxon>Bacillati</taxon>
        <taxon>Actinomycetota</taxon>
        <taxon>Actinomycetes</taxon>
        <taxon>Cryptosporangiales</taxon>
        <taxon>Cryptosporangiaceae</taxon>
        <taxon>Cryptosporangium</taxon>
    </lineage>
</organism>
<dbReference type="PANTHER" id="PTHR35807">
    <property type="entry name" value="TRANSCRIPTIONAL REGULATOR REDD-RELATED"/>
    <property type="match status" value="1"/>
</dbReference>
<protein>
    <submittedName>
        <fullName evidence="4">DNA-binding transcriptional activator of the SARP family</fullName>
    </submittedName>
</protein>
<keyword evidence="4" id="KW-0238">DNA-binding</keyword>
<dbReference type="Pfam" id="PF03704">
    <property type="entry name" value="BTAD"/>
    <property type="match status" value="1"/>
</dbReference>
<gene>
    <name evidence="4" type="ORF">SAMN05443668_104465</name>
</gene>
<reference evidence="4 5" key="1">
    <citation type="submission" date="2016-11" db="EMBL/GenBank/DDBJ databases">
        <authorList>
            <person name="Jaros S."/>
            <person name="Januszkiewicz K."/>
            <person name="Wedrychowicz H."/>
        </authorList>
    </citation>
    <scope>NUCLEOTIDE SEQUENCE [LARGE SCALE GENOMIC DNA]</scope>
    <source>
        <strain evidence="4 5">DSM 46144</strain>
    </source>
</reference>
<accession>A0A1M7QCH3</accession>
<sequence>MTLHIHLLGSPRVVLDGAEQPAPRGHKVWGLLAYLVLRETPPGRADVAGLLFPTADDPLAALRWNLSALRRLVGDPGAFRGDPLIPNWSEVPTVDVWGLRERGATPPPGSDLLGTLRFAGCPSFEIWLDAQRRHARGAVESLLHESALALLAAGDAEQSAELAGRLVTLAPYDENYHVLLVRALAVGGHGVDAARRAAACRTLFRNELGVEPGPALDAAMATRTASTTTGPATGRPAVRALLDAGEAAISAGALDPGLECLRRAVADAERLGDGAVAAAAYTALGTALVHAARGSDEEGAAVLHRALACHRAEPASLATAYVELAYVEFLRARYQRVEPWLSCAESVTSDPAQRAFALSVRGSTRSDLGRYADALDALDEAAECAADERRRSYVMSMVGRVHLLRSDLDAAADALDEALERASGSGWVTFVPWPEALRAEVDLRRGELNTARGRLEHAFALGCQIGDPCWEGLSARGLGLVRAAEGDLSGAVETLLDARRRAGRLSDGYVWVEAYALDALATVGAAAGRPETAGWVAELATLAEHSGMAELSVRAALHRRNAGAPGAAEAARALAASVDNPALTALLS</sequence>
<dbReference type="STRING" id="134849.SAMN05443668_104465"/>
<dbReference type="OrthoDB" id="118790at2"/>
<dbReference type="Proteomes" id="UP000184440">
    <property type="component" value="Unassembled WGS sequence"/>
</dbReference>
<proteinExistence type="predicted"/>
<dbReference type="SMART" id="SM01043">
    <property type="entry name" value="BTAD"/>
    <property type="match status" value="1"/>
</dbReference>
<dbReference type="PANTHER" id="PTHR35807:SF1">
    <property type="entry name" value="TRANSCRIPTIONAL REGULATOR REDD"/>
    <property type="match status" value="1"/>
</dbReference>
<dbReference type="GO" id="GO:0003677">
    <property type="term" value="F:DNA binding"/>
    <property type="evidence" value="ECO:0007669"/>
    <property type="project" value="UniProtKB-KW"/>
</dbReference>
<evidence type="ECO:0000313" key="5">
    <source>
        <dbReference type="Proteomes" id="UP000184440"/>
    </source>
</evidence>
<evidence type="ECO:0000256" key="1">
    <source>
        <dbReference type="ARBA" id="ARBA00023015"/>
    </source>
</evidence>
<dbReference type="InterPro" id="IPR005158">
    <property type="entry name" value="BTAD"/>
</dbReference>
<dbReference type="EMBL" id="FRCS01000004">
    <property type="protein sequence ID" value="SHN28488.1"/>
    <property type="molecule type" value="Genomic_DNA"/>
</dbReference>
<dbReference type="InterPro" id="IPR011990">
    <property type="entry name" value="TPR-like_helical_dom_sf"/>
</dbReference>
<evidence type="ECO:0000259" key="3">
    <source>
        <dbReference type="SMART" id="SM01043"/>
    </source>
</evidence>
<name>A0A1M7QCH3_9ACTN</name>
<dbReference type="Gene3D" id="1.25.40.10">
    <property type="entry name" value="Tetratricopeptide repeat domain"/>
    <property type="match status" value="2"/>
</dbReference>
<keyword evidence="1" id="KW-0805">Transcription regulation</keyword>
<dbReference type="RefSeq" id="WP_073258108.1">
    <property type="nucleotide sequence ID" value="NZ_FRCS01000004.1"/>
</dbReference>
<feature type="domain" description="Bacterial transcriptional activator" evidence="3">
    <location>
        <begin position="94"/>
        <end position="224"/>
    </location>
</feature>
<keyword evidence="2" id="KW-0804">Transcription</keyword>
<dbReference type="SUPFAM" id="SSF48452">
    <property type="entry name" value="TPR-like"/>
    <property type="match status" value="2"/>
</dbReference>
<evidence type="ECO:0000256" key="2">
    <source>
        <dbReference type="ARBA" id="ARBA00023163"/>
    </source>
</evidence>
<dbReference type="AlphaFoldDB" id="A0A1M7QCH3"/>
<keyword evidence="5" id="KW-1185">Reference proteome</keyword>
<evidence type="ECO:0000313" key="4">
    <source>
        <dbReference type="EMBL" id="SHN28488.1"/>
    </source>
</evidence>
<dbReference type="GO" id="GO:0006355">
    <property type="term" value="P:regulation of DNA-templated transcription"/>
    <property type="evidence" value="ECO:0007669"/>
    <property type="project" value="TreeGrafter"/>
</dbReference>